<dbReference type="MEROPS" id="M02.004"/>
<feature type="binding site" evidence="8">
    <location>
        <position position="338"/>
    </location>
    <ligand>
        <name>Zn(2+)</name>
        <dbReference type="ChEBI" id="CHEBI:29105"/>
        <label>1</label>
        <note>catalytic</note>
    </ligand>
</feature>
<dbReference type="InParanoid" id="B7PNY9"/>
<dbReference type="GO" id="GO:0046872">
    <property type="term" value="F:metal ion binding"/>
    <property type="evidence" value="ECO:0007669"/>
    <property type="project" value="UniProtKB-KW"/>
</dbReference>
<dbReference type="GO" id="GO:0008241">
    <property type="term" value="F:peptidyl-dipeptidase activity"/>
    <property type="evidence" value="ECO:0007669"/>
    <property type="project" value="InterPro"/>
</dbReference>
<feature type="binding site" evidence="10">
    <location>
        <position position="362"/>
    </location>
    <ligand>
        <name>Zn(2+)</name>
        <dbReference type="ChEBI" id="CHEBI:29105"/>
        <label>2</label>
        <note>catalytic</note>
    </ligand>
</feature>
<feature type="non-terminal residue" evidence="13">
    <location>
        <position position="513"/>
    </location>
</feature>
<keyword evidence="3 9" id="KW-1015">Disulfide bond</keyword>
<dbReference type="CDD" id="cd06461">
    <property type="entry name" value="M2_ACE"/>
    <property type="match status" value="1"/>
</dbReference>
<feature type="binding site" evidence="7">
    <location>
        <position position="473"/>
    </location>
    <ligand>
        <name>chloride</name>
        <dbReference type="ChEBI" id="CHEBI:17996"/>
        <label>1</label>
    </ligand>
</feature>
<dbReference type="VEuPathDB" id="VectorBase:ISCI005573"/>
<evidence type="ECO:0000256" key="7">
    <source>
        <dbReference type="PIRSR" id="PIRSR601548-2"/>
    </source>
</evidence>
<evidence type="ECO:0000256" key="2">
    <source>
        <dbReference type="ARBA" id="ARBA00022729"/>
    </source>
</evidence>
<sequence length="513" mass="59263">RMVSHAHAETYGMPCAPKVRPSALSLQIEQSLVSGALYKEVWKNMTQFKWTTFKDEQTRTIFRRFSTLGTSLLPEDKQKEYLKIVADMKGNHAAAKICPFHRMTNQSDECNVPLEPTIKNILQDSRDYDELLHVWNEWRRVSGRPLKAQYSRYVELQNEAAKINGFDDASGMWQESYECEDFEESIDQLWEQLQPLYKELHAYVRARLHALHGDKVREDGPIPAHLLGQIHSQQWNSLYKFTQPFPGKPTVDVTDAMLKMNMTPTEMFKLSEKFFTSMGLPPMPDSFWEKSVLEKPTDREIVCHASAWDFCGSGDVRIKQCTQVKMDDLLVVHHEMGHIEYDLNYAKQPYYFRAGANPGFHEAIGDTISLSVATPKHLKAVGLLEQSPEDTETGINYLYKIALDKVAGIPSMYVYDRWRWNVFKGKYQSEQLNKGWWDLLLKHQGICPGVARTPEDFDPPSKYHISASVPYIRYFASTVLQFQFYKALCEEANHKGPLHECDFYQSKEAGKLF</sequence>
<keyword evidence="4 12" id="KW-0325">Glycoprotein</keyword>
<dbReference type="VEuPathDB" id="VectorBase:ISCP_003183"/>
<dbReference type="PaxDb" id="6945-B7PNY9"/>
<feature type="active site" description="Proton acceptor 1" evidence="5">
    <location>
        <position position="335"/>
    </location>
</feature>
<dbReference type="GO" id="GO:0016020">
    <property type="term" value="C:membrane"/>
    <property type="evidence" value="ECO:0007669"/>
    <property type="project" value="InterPro"/>
</dbReference>
<reference evidence="13 15" key="1">
    <citation type="submission" date="2008-03" db="EMBL/GenBank/DDBJ databases">
        <title>Annotation of Ixodes scapularis.</title>
        <authorList>
            <consortium name="Ixodes scapularis Genome Project Consortium"/>
            <person name="Caler E."/>
            <person name="Hannick L.I."/>
            <person name="Bidwell S."/>
            <person name="Joardar V."/>
            <person name="Thiagarajan M."/>
            <person name="Amedeo P."/>
            <person name="Galinsky K.J."/>
            <person name="Schobel S."/>
            <person name="Inman J."/>
            <person name="Hostetler J."/>
            <person name="Miller J."/>
            <person name="Hammond M."/>
            <person name="Megy K."/>
            <person name="Lawson D."/>
            <person name="Kodira C."/>
            <person name="Sutton G."/>
            <person name="Meyer J."/>
            <person name="Hill C.A."/>
            <person name="Birren B."/>
            <person name="Nene V."/>
            <person name="Collins F."/>
            <person name="Alarcon-Chaidez F."/>
            <person name="Wikel S."/>
            <person name="Strausberg R."/>
        </authorList>
    </citation>
    <scope>NUCLEOTIDE SEQUENCE [LARGE SCALE GENOMIC DNA]</scope>
    <source>
        <strain evidence="15">Wikel</strain>
        <strain evidence="13">Wikel colony</strain>
    </source>
</reference>
<keyword evidence="12" id="KW-0482">Metalloprotease</keyword>
<dbReference type="GO" id="GO:0004180">
    <property type="term" value="F:carboxypeptidase activity"/>
    <property type="evidence" value="ECO:0007669"/>
    <property type="project" value="UniProtKB-KW"/>
</dbReference>
<feature type="binding site" evidence="7">
    <location>
        <position position="177"/>
    </location>
    <ligand>
        <name>chloride</name>
        <dbReference type="ChEBI" id="CHEBI:17996"/>
        <label>1</label>
    </ligand>
</feature>
<dbReference type="Gene3D" id="1.10.1370.30">
    <property type="match status" value="1"/>
</dbReference>
<feature type="disulfide bond" evidence="9">
    <location>
        <begin position="98"/>
        <end position="110"/>
    </location>
</feature>
<dbReference type="HOGENOM" id="CLU_014364_3_3_1"/>
<evidence type="ECO:0000256" key="1">
    <source>
        <dbReference type="ARBA" id="ARBA00008139"/>
    </source>
</evidence>
<dbReference type="InterPro" id="IPR001548">
    <property type="entry name" value="Peptidase_M2"/>
</dbReference>
<proteinExistence type="inferred from homology"/>
<dbReference type="EMBL" id="DS755121">
    <property type="protein sequence ID" value="EEC08311.1"/>
    <property type="molecule type" value="Genomic_DNA"/>
</dbReference>
<keyword evidence="8 12" id="KW-0862">Zinc</keyword>
<dbReference type="AlphaFoldDB" id="B7PNY9"/>
<protein>
    <recommendedName>
        <fullName evidence="12">Angiotensin-converting enzyme</fullName>
        <ecNumber evidence="12">3.4.-.-</ecNumber>
    </recommendedName>
</protein>
<evidence type="ECO:0000256" key="9">
    <source>
        <dbReference type="PIRSR" id="PIRSR601548-4"/>
    </source>
</evidence>
<keyword evidence="12" id="KW-0645">Protease</keyword>
<accession>B7PNY9</accession>
<feature type="active site" description="Proton acceptor 2" evidence="6">
    <location>
        <position position="335"/>
    </location>
</feature>
<evidence type="ECO:0000256" key="8">
    <source>
        <dbReference type="PIRSR" id="PIRSR601548-3"/>
    </source>
</evidence>
<dbReference type="EC" id="3.4.-.-" evidence="12"/>
<dbReference type="GO" id="GO:0006508">
    <property type="term" value="P:proteolysis"/>
    <property type="evidence" value="ECO:0007669"/>
    <property type="project" value="UniProtKB-KW"/>
</dbReference>
<evidence type="ECO:0000256" key="10">
    <source>
        <dbReference type="PIRSR" id="PIRSR601548-8"/>
    </source>
</evidence>
<feature type="disulfide bond" evidence="9 11">
    <location>
        <begin position="303"/>
        <end position="321"/>
    </location>
</feature>
<dbReference type="PANTHER" id="PTHR10514:SF27">
    <property type="entry name" value="ANGIOTENSIN-CONVERTING ENZYME"/>
    <property type="match status" value="1"/>
</dbReference>
<evidence type="ECO:0000313" key="13">
    <source>
        <dbReference type="EMBL" id="EEC08311.1"/>
    </source>
</evidence>
<dbReference type="FunCoup" id="B7PNY9">
    <property type="interactions" value="109"/>
</dbReference>
<feature type="binding site" evidence="10">
    <location>
        <position position="334"/>
    </location>
    <ligand>
        <name>Zn(2+)</name>
        <dbReference type="ChEBI" id="CHEBI:29105"/>
        <label>2</label>
        <note>catalytic</note>
    </ligand>
</feature>
<keyword evidence="12 13" id="KW-0121">Carboxypeptidase</keyword>
<name>B7PNY9_IXOSC</name>
<dbReference type="EnsemblMetazoa" id="ISCW005573-RA">
    <property type="protein sequence ID" value="ISCW005573-PA"/>
    <property type="gene ID" value="ISCW005573"/>
</dbReference>
<comment type="caution">
    <text evidence="11">Lacks conserved residue(s) required for the propagation of feature annotation.</text>
</comment>
<dbReference type="EMBL" id="ABJB010383408">
    <property type="status" value="NOT_ANNOTATED_CDS"/>
    <property type="molecule type" value="Genomic_DNA"/>
</dbReference>
<dbReference type="PANTHER" id="PTHR10514">
    <property type="entry name" value="ANGIOTENSIN-CONVERTING ENZYME"/>
    <property type="match status" value="1"/>
</dbReference>
<evidence type="ECO:0000256" key="11">
    <source>
        <dbReference type="PROSITE-ProRule" id="PRU01355"/>
    </source>
</evidence>
<evidence type="ECO:0000313" key="14">
    <source>
        <dbReference type="EnsemblMetazoa" id="ISCW005573-PA"/>
    </source>
</evidence>
<dbReference type="Proteomes" id="UP000001555">
    <property type="component" value="Unassembled WGS sequence"/>
</dbReference>
<dbReference type="SUPFAM" id="SSF55486">
    <property type="entry name" value="Metalloproteases ('zincins'), catalytic domain"/>
    <property type="match status" value="1"/>
</dbReference>
<feature type="binding site" evidence="8">
    <location>
        <position position="362"/>
    </location>
    <ligand>
        <name>Zn(2+)</name>
        <dbReference type="ChEBI" id="CHEBI:29105"/>
        <label>1</label>
        <note>catalytic</note>
    </ligand>
</feature>
<feature type="active site" description="Proton donor 2" evidence="6">
    <location>
        <position position="464"/>
    </location>
</feature>
<feature type="disulfide bond" evidence="9">
    <location>
        <begin position="489"/>
        <end position="501"/>
    </location>
</feature>
<dbReference type="VEuPathDB" id="VectorBase:ISCW005573"/>
<dbReference type="PROSITE" id="PS52011">
    <property type="entry name" value="PEPTIDASE_M2"/>
    <property type="match status" value="1"/>
</dbReference>
<evidence type="ECO:0000256" key="12">
    <source>
        <dbReference type="RuleBase" id="RU361144"/>
    </source>
</evidence>
<evidence type="ECO:0000256" key="4">
    <source>
        <dbReference type="ARBA" id="ARBA00023180"/>
    </source>
</evidence>
<reference evidence="14" key="2">
    <citation type="submission" date="2020-05" db="UniProtKB">
        <authorList>
            <consortium name="EnsemblMetazoa"/>
        </authorList>
    </citation>
    <scope>IDENTIFICATION</scope>
    <source>
        <strain evidence="14">wikel</strain>
    </source>
</reference>
<keyword evidence="12 13" id="KW-0378">Hydrolase</keyword>
<dbReference type="GO" id="GO:0008237">
    <property type="term" value="F:metallopeptidase activity"/>
    <property type="evidence" value="ECO:0007669"/>
    <property type="project" value="UniProtKB-KW"/>
</dbReference>
<feature type="binding site" evidence="8">
    <location>
        <position position="334"/>
    </location>
    <ligand>
        <name>Zn(2+)</name>
        <dbReference type="ChEBI" id="CHEBI:29105"/>
        <label>1</label>
        <note>catalytic</note>
    </ligand>
</feature>
<keyword evidence="15" id="KW-1185">Reference proteome</keyword>
<evidence type="ECO:0000256" key="6">
    <source>
        <dbReference type="PIRSR" id="PIRSR601548-11"/>
    </source>
</evidence>
<keyword evidence="8 12" id="KW-0479">Metal-binding</keyword>
<organism>
    <name type="scientific">Ixodes scapularis</name>
    <name type="common">Black-legged tick</name>
    <name type="synonym">Deer tick</name>
    <dbReference type="NCBI Taxonomy" id="6945"/>
    <lineage>
        <taxon>Eukaryota</taxon>
        <taxon>Metazoa</taxon>
        <taxon>Ecdysozoa</taxon>
        <taxon>Arthropoda</taxon>
        <taxon>Chelicerata</taxon>
        <taxon>Arachnida</taxon>
        <taxon>Acari</taxon>
        <taxon>Parasitiformes</taxon>
        <taxon>Ixodida</taxon>
        <taxon>Ixodoidea</taxon>
        <taxon>Ixodidae</taxon>
        <taxon>Ixodinae</taxon>
        <taxon>Ixodes</taxon>
    </lineage>
</organism>
<comment type="similarity">
    <text evidence="1 11 12">Belongs to the peptidase M2 family.</text>
</comment>
<dbReference type="EMBL" id="ABJB010669397">
    <property type="status" value="NOT_ANNOTATED_CDS"/>
    <property type="molecule type" value="Genomic_DNA"/>
</dbReference>
<evidence type="ECO:0000256" key="5">
    <source>
        <dbReference type="PIRSR" id="PIRSR601548-1"/>
    </source>
</evidence>
<dbReference type="Pfam" id="PF01401">
    <property type="entry name" value="Peptidase_M2"/>
    <property type="match status" value="1"/>
</dbReference>
<gene>
    <name evidence="13" type="ORF">IscW_ISCW005573</name>
</gene>
<comment type="cofactor">
    <cofactor evidence="12">
        <name>Zn(2+)</name>
        <dbReference type="ChEBI" id="CHEBI:29105"/>
    </cofactor>
    <text evidence="12">Binds 1 zinc ion per subunit.</text>
</comment>
<dbReference type="OrthoDB" id="10029630at2759"/>
<feature type="non-terminal residue" evidence="13">
    <location>
        <position position="1"/>
    </location>
</feature>
<evidence type="ECO:0000256" key="3">
    <source>
        <dbReference type="ARBA" id="ARBA00023157"/>
    </source>
</evidence>
<evidence type="ECO:0000313" key="15">
    <source>
        <dbReference type="Proteomes" id="UP000001555"/>
    </source>
</evidence>
<feature type="active site" description="Proton donor 1" evidence="5">
    <location>
        <position position="464"/>
    </location>
</feature>
<feature type="binding site" evidence="10">
    <location>
        <position position="338"/>
    </location>
    <ligand>
        <name>Zn(2+)</name>
        <dbReference type="ChEBI" id="CHEBI:29105"/>
        <label>2</label>
        <note>catalytic</note>
    </ligand>
</feature>
<dbReference type="PRINTS" id="PR00791">
    <property type="entry name" value="PEPDIPTASEA"/>
</dbReference>
<keyword evidence="2" id="KW-0732">Signal</keyword>